<keyword evidence="8 17" id="KW-0808">Transferase</keyword>
<dbReference type="SUPFAM" id="SSF53383">
    <property type="entry name" value="PLP-dependent transferases"/>
    <property type="match status" value="1"/>
</dbReference>
<dbReference type="GO" id="GO:0000049">
    <property type="term" value="F:tRNA binding"/>
    <property type="evidence" value="ECO:0007669"/>
    <property type="project" value="UniProtKB-UniRule"/>
</dbReference>
<dbReference type="GO" id="GO:0005737">
    <property type="term" value="C:cytoplasm"/>
    <property type="evidence" value="ECO:0007669"/>
    <property type="project" value="UniProtKB-SubCell"/>
</dbReference>
<dbReference type="Proteomes" id="UP000245699">
    <property type="component" value="Unassembled WGS sequence"/>
</dbReference>
<comment type="subcellular location">
    <subcellularLocation>
        <location evidence="17">Cytoplasm</location>
    </subcellularLocation>
</comment>
<evidence type="ECO:0000256" key="5">
    <source>
        <dbReference type="ARBA" id="ARBA00012464"/>
    </source>
</evidence>
<dbReference type="NCBIfam" id="TIGR03531">
    <property type="entry name" value="selenium_SpcS"/>
    <property type="match status" value="1"/>
</dbReference>
<feature type="binding site" evidence="18">
    <location>
        <position position="106"/>
    </location>
    <ligand>
        <name>substrate</name>
    </ligand>
</feature>
<feature type="binding site" evidence="18">
    <location>
        <position position="98"/>
    </location>
    <ligand>
        <name>substrate</name>
    </ligand>
</feature>
<feature type="binding site" evidence="18">
    <location>
        <position position="316"/>
    </location>
    <ligand>
        <name>substrate</name>
    </ligand>
</feature>
<evidence type="ECO:0000256" key="13">
    <source>
        <dbReference type="ARBA" id="ARBA00030669"/>
    </source>
</evidence>
<gene>
    <name evidence="20" type="ORF">BB559_007426</name>
</gene>
<dbReference type="OrthoDB" id="10263545at2759"/>
<keyword evidence="12 17" id="KW-0711">Selenium</keyword>
<keyword evidence="11 17" id="KW-0648">Protein biosynthesis</keyword>
<feature type="binding site" evidence="18">
    <location>
        <position position="403"/>
    </location>
    <ligand>
        <name>tRNA</name>
        <dbReference type="ChEBI" id="CHEBI:17843"/>
    </ligand>
</feature>
<evidence type="ECO:0000256" key="19">
    <source>
        <dbReference type="PIRSR" id="PIRSR017689-50"/>
    </source>
</evidence>
<evidence type="ECO:0000256" key="7">
    <source>
        <dbReference type="ARBA" id="ARBA00022555"/>
    </source>
</evidence>
<dbReference type="UniPathway" id="UPA00906">
    <property type="reaction ID" value="UER00898"/>
</dbReference>
<evidence type="ECO:0000256" key="3">
    <source>
        <dbReference type="ARBA" id="ARBA00004822"/>
    </source>
</evidence>
<evidence type="ECO:0000256" key="2">
    <source>
        <dbReference type="ARBA" id="ARBA00002552"/>
    </source>
</evidence>
<proteinExistence type="inferred from homology"/>
<dbReference type="Pfam" id="PF05889">
    <property type="entry name" value="SepSecS"/>
    <property type="match status" value="1"/>
</dbReference>
<evidence type="ECO:0000256" key="14">
    <source>
        <dbReference type="ARBA" id="ARBA00032048"/>
    </source>
</evidence>
<evidence type="ECO:0000256" key="11">
    <source>
        <dbReference type="ARBA" id="ARBA00022917"/>
    </source>
</evidence>
<evidence type="ECO:0000256" key="12">
    <source>
        <dbReference type="ARBA" id="ARBA00023266"/>
    </source>
</evidence>
<dbReference type="PANTHER" id="PTHR12944:SF2">
    <property type="entry name" value="O-PHOSPHOSERYL-TRNA(SEC) SELENIUM TRANSFERASE"/>
    <property type="match status" value="1"/>
</dbReference>
<keyword evidence="7 17" id="KW-0820">tRNA-binding</keyword>
<sequence>MDDKNIVLLRKLLNNETYSNKGLESIRNRQNRLNSLLSQLYLPEQGWSDPDILWLLDIFSSMDMNNQCGQIGVGEREGRIANQLVSQRNYGFAHGIGRSGDIAENQPKAVGSSLLYKLANKLVLSSLRLAGASKKAASDCLIFPMATGMTLSLCLKYLAQKRKGSKYVIWPRIDQKSCFKAITTAGLIPIIIENIIQGDEIRTNIPAILENISELNPENIVCIYTTTSCFAPRVPDRIVDVAKICKDFNIPHLVNNAYGVQSSRCMGLISEASNQGRVDFFVQSTDKNYMVPVGGAIVASPNKQEITEISRFYPGRASSSPIIDVLITLLSLGSNGFKNLLSERKMNYIKMKQAILESSLINPIFLLNTPNNDISIAIGLKNNDNSSAKPNKFNEIGSMLYFRNVSGSRCVFPGNVNIIQGYEFKNWYQHINLYIPNDLDKSKISDGDLSFRTINRAKLLGSPISYLNVAVAIGFKENEIETFFRKLSGIFNSISQEQ</sequence>
<evidence type="ECO:0000256" key="18">
    <source>
        <dbReference type="PIRSR" id="PIRSR017689-1"/>
    </source>
</evidence>
<dbReference type="InterPro" id="IPR019872">
    <property type="entry name" value="Sec-tRNA_Se_transferase"/>
</dbReference>
<dbReference type="GO" id="GO:0001514">
    <property type="term" value="P:selenocysteine incorporation"/>
    <property type="evidence" value="ECO:0007669"/>
    <property type="project" value="TreeGrafter"/>
</dbReference>
<evidence type="ECO:0000256" key="15">
    <source>
        <dbReference type="ARBA" id="ARBA00032693"/>
    </source>
</evidence>
<organism evidence="20 21">
    <name type="scientific">Furculomyces boomerangus</name>
    <dbReference type="NCBI Taxonomy" id="61424"/>
    <lineage>
        <taxon>Eukaryota</taxon>
        <taxon>Fungi</taxon>
        <taxon>Fungi incertae sedis</taxon>
        <taxon>Zoopagomycota</taxon>
        <taxon>Kickxellomycotina</taxon>
        <taxon>Harpellomycetes</taxon>
        <taxon>Harpellales</taxon>
        <taxon>Harpellaceae</taxon>
        <taxon>Furculomyces</taxon>
    </lineage>
</organism>
<evidence type="ECO:0000256" key="4">
    <source>
        <dbReference type="ARBA" id="ARBA00007037"/>
    </source>
</evidence>
<dbReference type="InterPro" id="IPR015421">
    <property type="entry name" value="PyrdxlP-dep_Trfase_major"/>
</dbReference>
<comment type="similarity">
    <text evidence="4 17">Belongs to the SepSecS family.</text>
</comment>
<name>A0A2T9XXG6_9FUNG</name>
<dbReference type="Gene3D" id="3.40.640.10">
    <property type="entry name" value="Type I PLP-dependent aspartate aminotransferase-like (Major domain)"/>
    <property type="match status" value="1"/>
</dbReference>
<evidence type="ECO:0000313" key="20">
    <source>
        <dbReference type="EMBL" id="PVU84768.1"/>
    </source>
</evidence>
<reference evidence="20 21" key="1">
    <citation type="journal article" date="2018" name="MBio">
        <title>Comparative Genomics Reveals the Core Gene Toolbox for the Fungus-Insect Symbiosis.</title>
        <authorList>
            <person name="Wang Y."/>
            <person name="Stata M."/>
            <person name="Wang W."/>
            <person name="Stajich J.E."/>
            <person name="White M.M."/>
            <person name="Moncalvo J.M."/>
        </authorList>
    </citation>
    <scope>NUCLEOTIDE SEQUENCE [LARGE SCALE GENOMIC DNA]</scope>
    <source>
        <strain evidence="20 21">AUS-77-4</strain>
    </source>
</reference>
<evidence type="ECO:0000313" key="21">
    <source>
        <dbReference type="Proteomes" id="UP000245699"/>
    </source>
</evidence>
<dbReference type="EMBL" id="MBFT01001238">
    <property type="protein sequence ID" value="PVU84768.1"/>
    <property type="molecule type" value="Genomic_DNA"/>
</dbReference>
<keyword evidence="10 17" id="KW-0663">Pyridoxal phosphate</keyword>
<dbReference type="EC" id="2.9.1.2" evidence="5 17"/>
<protein>
    <recommendedName>
        <fullName evidence="6 17">O-phosphoseryl-tRNA(Sec) selenium transferase</fullName>
        <ecNumber evidence="5 17">2.9.1.2</ecNumber>
    </recommendedName>
    <alternativeName>
        <fullName evidence="13 17">Selenocysteine synthase</fullName>
    </alternativeName>
    <alternativeName>
        <fullName evidence="14 17">Selenocysteinyl-tRNA(Sec) synthase</fullName>
    </alternativeName>
    <alternativeName>
        <fullName evidence="15 17">Sep-tRNA:Sec-tRNA synthase</fullName>
    </alternativeName>
</protein>
<evidence type="ECO:0000256" key="17">
    <source>
        <dbReference type="PIRNR" id="PIRNR017689"/>
    </source>
</evidence>
<feature type="binding site" evidence="18">
    <location>
        <position position="99"/>
    </location>
    <ligand>
        <name>substrate</name>
    </ligand>
</feature>
<comment type="function">
    <text evidence="2 17">Converts O-phosphoseryl-tRNA(Sec) to selenocysteinyl-tRNA(Sec) required for selenoprotein biosynthesis.</text>
</comment>
<evidence type="ECO:0000256" key="1">
    <source>
        <dbReference type="ARBA" id="ARBA00001933"/>
    </source>
</evidence>
<keyword evidence="21" id="KW-1185">Reference proteome</keyword>
<evidence type="ECO:0000256" key="10">
    <source>
        <dbReference type="ARBA" id="ARBA00022898"/>
    </source>
</evidence>
<feature type="modified residue" description="N6-(pyridoxal phosphate)lysine" evidence="19">
    <location>
        <position position="287"/>
    </location>
</feature>
<dbReference type="PIRSF" id="PIRSF017689">
    <property type="entry name" value="SepSecS"/>
    <property type="match status" value="1"/>
</dbReference>
<dbReference type="GO" id="GO:0001717">
    <property type="term" value="P:conversion of seryl-tRNAsec to selenocys-tRNAsec"/>
    <property type="evidence" value="ECO:0007669"/>
    <property type="project" value="UniProtKB-UniRule"/>
</dbReference>
<dbReference type="PANTHER" id="PTHR12944">
    <property type="entry name" value="SOLUBLE LIVER ANTIGEN/LIVER PANCREAS ANTIGEN"/>
    <property type="match status" value="1"/>
</dbReference>
<comment type="cofactor">
    <cofactor evidence="1 17 19">
        <name>pyridoxal 5'-phosphate</name>
        <dbReference type="ChEBI" id="CHEBI:597326"/>
    </cofactor>
</comment>
<comment type="caution">
    <text evidence="20">The sequence shown here is derived from an EMBL/GenBank/DDBJ whole genome shotgun (WGS) entry which is preliminary data.</text>
</comment>
<evidence type="ECO:0000256" key="16">
    <source>
        <dbReference type="ARBA" id="ARBA00048808"/>
    </source>
</evidence>
<accession>A0A2T9XXG6</accession>
<feature type="site" description="May act as a substrate filter by repelling compounds with a negatively charged alpha-carboxylate" evidence="19">
    <location>
        <position position="75"/>
    </location>
</feature>
<dbReference type="AlphaFoldDB" id="A0A2T9XXG6"/>
<keyword evidence="17" id="KW-0963">Cytoplasm</keyword>
<evidence type="ECO:0000256" key="8">
    <source>
        <dbReference type="ARBA" id="ARBA00022679"/>
    </source>
</evidence>
<evidence type="ECO:0000256" key="6">
    <source>
        <dbReference type="ARBA" id="ARBA00021963"/>
    </source>
</evidence>
<feature type="binding site" evidence="18">
    <location>
        <position position="76"/>
    </location>
    <ligand>
        <name>pyridoxal 5'-phosphate</name>
        <dbReference type="ChEBI" id="CHEBI:597326"/>
    </ligand>
</feature>
<dbReference type="STRING" id="61424.A0A2T9XXG6"/>
<comment type="pathway">
    <text evidence="3 17">Aminoacyl-tRNA biosynthesis; selenocysteinyl-tRNA(Sec) biosynthesis; selenocysteinyl-tRNA(Sec) from L-seryl-tRNA(Sec) (archaeal/eukaryal route): step 2/2.</text>
</comment>
<dbReference type="GO" id="GO:0098621">
    <property type="term" value="F:O-phosphoseryl-tRNA(Sec) selenium transferase activity"/>
    <property type="evidence" value="ECO:0007669"/>
    <property type="project" value="UniProtKB-EC"/>
</dbReference>
<comment type="catalytic activity">
    <reaction evidence="16 17">
        <text>O-phospho-L-seryl-tRNA(Sec) + selenophosphate + H2O = L-selenocysteinyl-tRNA(Sec) + 2 phosphate</text>
        <dbReference type="Rhea" id="RHEA:25041"/>
        <dbReference type="Rhea" id="RHEA-COMP:9743"/>
        <dbReference type="Rhea" id="RHEA-COMP:9947"/>
        <dbReference type="ChEBI" id="CHEBI:15377"/>
        <dbReference type="ChEBI" id="CHEBI:16144"/>
        <dbReference type="ChEBI" id="CHEBI:43474"/>
        <dbReference type="ChEBI" id="CHEBI:78551"/>
        <dbReference type="ChEBI" id="CHEBI:78573"/>
        <dbReference type="EC" id="2.9.1.2"/>
    </reaction>
</comment>
<dbReference type="InterPro" id="IPR008829">
    <property type="entry name" value="SepSecS/SepCysS"/>
</dbReference>
<dbReference type="InterPro" id="IPR015424">
    <property type="entry name" value="PyrdxlP-dep_Trfase"/>
</dbReference>
<evidence type="ECO:0000256" key="9">
    <source>
        <dbReference type="ARBA" id="ARBA00022884"/>
    </source>
</evidence>
<keyword evidence="9 17" id="KW-0694">RNA-binding</keyword>